<evidence type="ECO:0000259" key="1">
    <source>
        <dbReference type="Pfam" id="PF00582"/>
    </source>
</evidence>
<dbReference type="InterPro" id="IPR014729">
    <property type="entry name" value="Rossmann-like_a/b/a_fold"/>
</dbReference>
<name>A0A0B7N938_9FUNG</name>
<reference evidence="2 3" key="1">
    <citation type="submission" date="2014-09" db="EMBL/GenBank/DDBJ databases">
        <authorList>
            <person name="Ellenberger Sabrina"/>
        </authorList>
    </citation>
    <scope>NUCLEOTIDE SEQUENCE [LARGE SCALE GENOMIC DNA]</scope>
    <source>
        <strain evidence="2 3">CBS 412.66</strain>
    </source>
</reference>
<dbReference type="InterPro" id="IPR006015">
    <property type="entry name" value="Universal_stress_UspA"/>
</dbReference>
<dbReference type="CDD" id="cd23659">
    <property type="entry name" value="USP_At3g01520-like"/>
    <property type="match status" value="1"/>
</dbReference>
<dbReference type="PANTHER" id="PTHR31964">
    <property type="entry name" value="ADENINE NUCLEOTIDE ALPHA HYDROLASES-LIKE SUPERFAMILY PROTEIN"/>
    <property type="match status" value="1"/>
</dbReference>
<organism evidence="2 3">
    <name type="scientific">Parasitella parasitica</name>
    <dbReference type="NCBI Taxonomy" id="35722"/>
    <lineage>
        <taxon>Eukaryota</taxon>
        <taxon>Fungi</taxon>
        <taxon>Fungi incertae sedis</taxon>
        <taxon>Mucoromycota</taxon>
        <taxon>Mucoromycotina</taxon>
        <taxon>Mucoromycetes</taxon>
        <taxon>Mucorales</taxon>
        <taxon>Mucorineae</taxon>
        <taxon>Mucoraceae</taxon>
        <taxon>Parasitella</taxon>
    </lineage>
</organism>
<dbReference type="SUPFAM" id="SSF52402">
    <property type="entry name" value="Adenine nucleotide alpha hydrolases-like"/>
    <property type="match status" value="1"/>
</dbReference>
<dbReference type="Pfam" id="PF00582">
    <property type="entry name" value="Usp"/>
    <property type="match status" value="1"/>
</dbReference>
<dbReference type="EMBL" id="LN727218">
    <property type="protein sequence ID" value="CEP11923.1"/>
    <property type="molecule type" value="Genomic_DNA"/>
</dbReference>
<evidence type="ECO:0000313" key="2">
    <source>
        <dbReference type="EMBL" id="CEP11923.1"/>
    </source>
</evidence>
<keyword evidence="3" id="KW-1185">Reference proteome</keyword>
<dbReference type="PRINTS" id="PR01438">
    <property type="entry name" value="UNVRSLSTRESS"/>
</dbReference>
<dbReference type="STRING" id="35722.A0A0B7N938"/>
<accession>A0A0B7N938</accession>
<feature type="domain" description="UspA" evidence="1">
    <location>
        <begin position="16"/>
        <end position="169"/>
    </location>
</feature>
<gene>
    <name evidence="2" type="primary">PARPA_05830.1 scaffold 20154</name>
</gene>
<dbReference type="AlphaFoldDB" id="A0A0B7N938"/>
<evidence type="ECO:0000313" key="3">
    <source>
        <dbReference type="Proteomes" id="UP000054107"/>
    </source>
</evidence>
<dbReference type="Gene3D" id="3.40.50.620">
    <property type="entry name" value="HUPs"/>
    <property type="match status" value="1"/>
</dbReference>
<dbReference type="OrthoDB" id="843225at2759"/>
<dbReference type="InterPro" id="IPR006016">
    <property type="entry name" value="UspA"/>
</dbReference>
<dbReference type="Proteomes" id="UP000054107">
    <property type="component" value="Unassembled WGS sequence"/>
</dbReference>
<proteinExistence type="predicted"/>
<protein>
    <recommendedName>
        <fullName evidence="1">UspA domain-containing protein</fullName>
    </recommendedName>
</protein>
<dbReference type="PANTHER" id="PTHR31964:SF113">
    <property type="entry name" value="USPA DOMAIN-CONTAINING PROTEIN"/>
    <property type="match status" value="1"/>
</dbReference>
<sequence>MSNTVSIPTPDSIAPRRIVICYDESEASRQTLEWVNSHRVLLPTDEIYIATCINEDVAKIEGHGGWQTIAIGGIDCAADYRRTIQSLESQGRERLAEAVGAMRALGLKHVKAEILRGVATSEITKFAKEKQADLVICGSRGLGYLKRKLIGSTSEHLVHHLDCTVMVVRSHPDNSKN</sequence>